<evidence type="ECO:0000256" key="1">
    <source>
        <dbReference type="SAM" id="Phobius"/>
    </source>
</evidence>
<protein>
    <submittedName>
        <fullName evidence="2">Uncharacterized protein</fullName>
    </submittedName>
</protein>
<gene>
    <name evidence="2" type="ORF">BEMITA_LOCUS2380</name>
</gene>
<dbReference type="AlphaFoldDB" id="A0A9P0A3X6"/>
<keyword evidence="1" id="KW-0472">Membrane</keyword>
<sequence length="123" mass="14486">MTQNVVRKLKVTPIITEAMYRDKRLTGILCQNDTDVPPNEIVAMSFDEMNLHLGNRRVMSQLIQNPGRYTLPIWMGYEECLMNQWPPEAEAYTIELNNARSGKYFLLFCSFLIVRKYFLLFKE</sequence>
<organism evidence="2 3">
    <name type="scientific">Bemisia tabaci</name>
    <name type="common">Sweetpotato whitefly</name>
    <name type="synonym">Aleurodes tabaci</name>
    <dbReference type="NCBI Taxonomy" id="7038"/>
    <lineage>
        <taxon>Eukaryota</taxon>
        <taxon>Metazoa</taxon>
        <taxon>Ecdysozoa</taxon>
        <taxon>Arthropoda</taxon>
        <taxon>Hexapoda</taxon>
        <taxon>Insecta</taxon>
        <taxon>Pterygota</taxon>
        <taxon>Neoptera</taxon>
        <taxon>Paraneoptera</taxon>
        <taxon>Hemiptera</taxon>
        <taxon>Sternorrhyncha</taxon>
        <taxon>Aleyrodoidea</taxon>
        <taxon>Aleyrodidae</taxon>
        <taxon>Aleyrodinae</taxon>
        <taxon>Bemisia</taxon>
    </lineage>
</organism>
<proteinExistence type="predicted"/>
<dbReference type="EMBL" id="OU963871">
    <property type="protein sequence ID" value="CAH0382885.1"/>
    <property type="molecule type" value="Genomic_DNA"/>
</dbReference>
<dbReference type="Proteomes" id="UP001152759">
    <property type="component" value="Chromosome 10"/>
</dbReference>
<accession>A0A9P0A3X6</accession>
<evidence type="ECO:0000313" key="2">
    <source>
        <dbReference type="EMBL" id="CAH0382885.1"/>
    </source>
</evidence>
<keyword evidence="1" id="KW-0812">Transmembrane</keyword>
<keyword evidence="3" id="KW-1185">Reference proteome</keyword>
<evidence type="ECO:0000313" key="3">
    <source>
        <dbReference type="Proteomes" id="UP001152759"/>
    </source>
</evidence>
<reference evidence="2" key="1">
    <citation type="submission" date="2021-12" db="EMBL/GenBank/DDBJ databases">
        <authorList>
            <person name="King R."/>
        </authorList>
    </citation>
    <scope>NUCLEOTIDE SEQUENCE</scope>
</reference>
<feature type="transmembrane region" description="Helical" evidence="1">
    <location>
        <begin position="104"/>
        <end position="121"/>
    </location>
</feature>
<name>A0A9P0A3X6_BEMTA</name>
<keyword evidence="1" id="KW-1133">Transmembrane helix</keyword>